<gene>
    <name evidence="2" type="primary">txxe 966</name>
    <name evidence="2" type="ORF">TXXE_06800</name>
</gene>
<dbReference type="PROSITE" id="PS50531">
    <property type="entry name" value="HTH_IS21"/>
    <property type="match status" value="1"/>
</dbReference>
<dbReference type="EMBL" id="CAJRAY010000027">
    <property type="protein sequence ID" value="CAG5083357.1"/>
    <property type="molecule type" value="Genomic_DNA"/>
</dbReference>
<name>A0ABN7RVE7_THEXY</name>
<keyword evidence="3" id="KW-1185">Reference proteome</keyword>
<accession>A0ABN7RVE7</accession>
<proteinExistence type="predicted"/>
<dbReference type="InterPro" id="IPR017894">
    <property type="entry name" value="HTH_IS21_transposase_type"/>
</dbReference>
<evidence type="ECO:0000313" key="2">
    <source>
        <dbReference type="EMBL" id="CAG5083357.1"/>
    </source>
</evidence>
<dbReference type="Proteomes" id="UP000681526">
    <property type="component" value="Unassembled WGS sequence"/>
</dbReference>
<organism evidence="2 3">
    <name type="scientific">Thermobacillus xylanilyticus</name>
    <dbReference type="NCBI Taxonomy" id="76633"/>
    <lineage>
        <taxon>Bacteria</taxon>
        <taxon>Bacillati</taxon>
        <taxon>Bacillota</taxon>
        <taxon>Bacilli</taxon>
        <taxon>Bacillales</taxon>
        <taxon>Paenibacillaceae</taxon>
        <taxon>Thermobacillus</taxon>
    </lineage>
</organism>
<protein>
    <submittedName>
        <fullName evidence="2">Uncharacterized protein with Integrase catalytic region</fullName>
    </submittedName>
</protein>
<feature type="domain" description="HTH IS21-type" evidence="1">
    <location>
        <begin position="1"/>
        <end position="49"/>
    </location>
</feature>
<sequence length="49" mass="6030">MNISQIANELGRDRKTIRKWLQRSEPAPYQRRVRRPSKLDSFKDYIRRV</sequence>
<comment type="caution">
    <text evidence="2">The sequence shown here is derived from an EMBL/GenBank/DDBJ whole genome shotgun (WGS) entry which is preliminary data.</text>
</comment>
<evidence type="ECO:0000313" key="3">
    <source>
        <dbReference type="Proteomes" id="UP000681526"/>
    </source>
</evidence>
<evidence type="ECO:0000259" key="1">
    <source>
        <dbReference type="PROSITE" id="PS50531"/>
    </source>
</evidence>
<reference evidence="2 3" key="1">
    <citation type="submission" date="2021-04" db="EMBL/GenBank/DDBJ databases">
        <authorList>
            <person name="Rakotoarivonina H."/>
        </authorList>
    </citation>
    <scope>NUCLEOTIDE SEQUENCE [LARGE SCALE GENOMIC DNA]</scope>
    <source>
        <strain evidence="2 3">XE</strain>
    </source>
</reference>